<evidence type="ECO:0000256" key="2">
    <source>
        <dbReference type="PROSITE-ProRule" id="PRU00708"/>
    </source>
</evidence>
<dbReference type="InterPro" id="IPR046849">
    <property type="entry name" value="E2_motif"/>
</dbReference>
<dbReference type="AlphaFoldDB" id="A0AAP0BSP8"/>
<dbReference type="GO" id="GO:0008270">
    <property type="term" value="F:zinc ion binding"/>
    <property type="evidence" value="ECO:0007669"/>
    <property type="project" value="InterPro"/>
</dbReference>
<dbReference type="InterPro" id="IPR046848">
    <property type="entry name" value="E_motif"/>
</dbReference>
<dbReference type="InterPro" id="IPR046960">
    <property type="entry name" value="PPR_At4g14850-like_plant"/>
</dbReference>
<dbReference type="FunFam" id="1.25.40.10:FF:000366">
    <property type="entry name" value="Pentatricopeptide (PPR) repeat-containing protein"/>
    <property type="match status" value="1"/>
</dbReference>
<dbReference type="GO" id="GO:0009451">
    <property type="term" value="P:RNA modification"/>
    <property type="evidence" value="ECO:0007669"/>
    <property type="project" value="InterPro"/>
</dbReference>
<evidence type="ECO:0000313" key="5">
    <source>
        <dbReference type="Proteomes" id="UP001418222"/>
    </source>
</evidence>
<proteinExistence type="predicted"/>
<dbReference type="PANTHER" id="PTHR47926">
    <property type="entry name" value="PENTATRICOPEPTIDE REPEAT-CONTAINING PROTEIN"/>
    <property type="match status" value="1"/>
</dbReference>
<feature type="domain" description="DYW" evidence="3">
    <location>
        <begin position="503"/>
        <end position="576"/>
    </location>
</feature>
<dbReference type="PROSITE" id="PS51375">
    <property type="entry name" value="PPR"/>
    <property type="match status" value="2"/>
</dbReference>
<protein>
    <submittedName>
        <fullName evidence="4">Pentatricopeptide repeat-containing protein</fullName>
    </submittedName>
</protein>
<dbReference type="InterPro" id="IPR011990">
    <property type="entry name" value="TPR-like_helical_dom_sf"/>
</dbReference>
<dbReference type="Pfam" id="PF01535">
    <property type="entry name" value="PPR"/>
    <property type="match status" value="4"/>
</dbReference>
<dbReference type="Pfam" id="PF13041">
    <property type="entry name" value="PPR_2"/>
    <property type="match status" value="2"/>
</dbReference>
<dbReference type="Pfam" id="PF20431">
    <property type="entry name" value="E_motif"/>
    <property type="match status" value="1"/>
</dbReference>
<name>A0AAP0BSP8_9ASPA</name>
<dbReference type="NCBIfam" id="TIGR00756">
    <property type="entry name" value="PPR"/>
    <property type="match status" value="4"/>
</dbReference>
<reference evidence="4 5" key="1">
    <citation type="journal article" date="2022" name="Nat. Plants">
        <title>Genomes of leafy and leafless Platanthera orchids illuminate the evolution of mycoheterotrophy.</title>
        <authorList>
            <person name="Li M.H."/>
            <person name="Liu K.W."/>
            <person name="Li Z."/>
            <person name="Lu H.C."/>
            <person name="Ye Q.L."/>
            <person name="Zhang D."/>
            <person name="Wang J.Y."/>
            <person name="Li Y.F."/>
            <person name="Zhong Z.M."/>
            <person name="Liu X."/>
            <person name="Yu X."/>
            <person name="Liu D.K."/>
            <person name="Tu X.D."/>
            <person name="Liu B."/>
            <person name="Hao Y."/>
            <person name="Liao X.Y."/>
            <person name="Jiang Y.T."/>
            <person name="Sun W.H."/>
            <person name="Chen J."/>
            <person name="Chen Y.Q."/>
            <person name="Ai Y."/>
            <person name="Zhai J.W."/>
            <person name="Wu S.S."/>
            <person name="Zhou Z."/>
            <person name="Hsiao Y.Y."/>
            <person name="Wu W.L."/>
            <person name="Chen Y.Y."/>
            <person name="Lin Y.F."/>
            <person name="Hsu J.L."/>
            <person name="Li C.Y."/>
            <person name="Wang Z.W."/>
            <person name="Zhao X."/>
            <person name="Zhong W.Y."/>
            <person name="Ma X.K."/>
            <person name="Ma L."/>
            <person name="Huang J."/>
            <person name="Chen G.Z."/>
            <person name="Huang M.Z."/>
            <person name="Huang L."/>
            <person name="Peng D.H."/>
            <person name="Luo Y.B."/>
            <person name="Zou S.Q."/>
            <person name="Chen S.P."/>
            <person name="Lan S."/>
            <person name="Tsai W.C."/>
            <person name="Van de Peer Y."/>
            <person name="Liu Z.J."/>
        </authorList>
    </citation>
    <scope>NUCLEOTIDE SEQUENCE [LARGE SCALE GENOMIC DNA]</scope>
    <source>
        <strain evidence="4">Lor287</strain>
    </source>
</reference>
<dbReference type="Pfam" id="PF20430">
    <property type="entry name" value="Eplus_motif"/>
    <property type="match status" value="1"/>
</dbReference>
<evidence type="ECO:0000313" key="4">
    <source>
        <dbReference type="EMBL" id="KAK8948386.1"/>
    </source>
</evidence>
<dbReference type="FunFam" id="1.25.40.10:FF:000396">
    <property type="entry name" value="Pentatricopeptide repeat-containing protein At2g36730"/>
    <property type="match status" value="1"/>
</dbReference>
<keyword evidence="5" id="KW-1185">Reference proteome</keyword>
<dbReference type="FunFam" id="1.25.40.10:FF:000442">
    <property type="entry name" value="Pentatricopeptide repeat-containing protein At3g49710"/>
    <property type="match status" value="1"/>
</dbReference>
<feature type="repeat" description="PPR" evidence="2">
    <location>
        <begin position="102"/>
        <end position="136"/>
    </location>
</feature>
<dbReference type="GO" id="GO:0003723">
    <property type="term" value="F:RNA binding"/>
    <property type="evidence" value="ECO:0007669"/>
    <property type="project" value="InterPro"/>
</dbReference>
<dbReference type="InterPro" id="IPR032867">
    <property type="entry name" value="DYW_dom"/>
</dbReference>
<dbReference type="InterPro" id="IPR002885">
    <property type="entry name" value="PPR_rpt"/>
</dbReference>
<gene>
    <name evidence="4" type="primary">PCMP-H79</name>
    <name evidence="4" type="ORF">KSP39_PZI004971</name>
</gene>
<evidence type="ECO:0000259" key="3">
    <source>
        <dbReference type="Pfam" id="PF14432"/>
    </source>
</evidence>
<feature type="repeat" description="PPR" evidence="2">
    <location>
        <begin position="201"/>
        <end position="235"/>
    </location>
</feature>
<accession>A0AAP0BSP8</accession>
<organism evidence="4 5">
    <name type="scientific">Platanthera zijinensis</name>
    <dbReference type="NCBI Taxonomy" id="2320716"/>
    <lineage>
        <taxon>Eukaryota</taxon>
        <taxon>Viridiplantae</taxon>
        <taxon>Streptophyta</taxon>
        <taxon>Embryophyta</taxon>
        <taxon>Tracheophyta</taxon>
        <taxon>Spermatophyta</taxon>
        <taxon>Magnoliopsida</taxon>
        <taxon>Liliopsida</taxon>
        <taxon>Asparagales</taxon>
        <taxon>Orchidaceae</taxon>
        <taxon>Orchidoideae</taxon>
        <taxon>Orchideae</taxon>
        <taxon>Orchidinae</taxon>
        <taxon>Platanthera</taxon>
    </lineage>
</organism>
<keyword evidence="1" id="KW-0677">Repeat</keyword>
<sequence length="581" mass="64972">MSIAPLLRFRRLLKSCIATRDLAGGRTLHSLYLKSFIPPETYIHNHFVLLYSRCRHLNHARQMFDDIPHPNVFSYNALLAAYAHESQTHLAIDLFARIPDPDLVSYNTILSAYAAGGRTSDALTLFARMRCLGSDMDGFTLSSVVSSLAHTGAEQLHATAITTGLYVYVSVSNSLICCYSRTGLLTEAEHVFDEIPAEFRDEISWNCMIVAYGQHRQGQKALSFFQDMVRRGFTIDMYTLASVLTAFTTVKNLPGGEQFHSFLIKSAFEKNSHVGSGLIDLYSKCGSILDAKKVFDGGQQLHSLAIKLEFPTDLVSVNNALIAMYSKCGNLKEADKLFSDEGWRHFNSMKADHGMEPGEEHYSCMINLLARAGEFSQAEKMIDTMPFDPGTVGWAALLGACRTHGNLELGTRAAGKMLELDPSNASAYVMMANMHASSGNWEEMAKSRRLMRDRGVRKKNPGCSWIEMGRRVHVFVADDVSHPRIREIHAFLEEMMEKMKREGYVVDARWWTARDDVGEGEVRLRHHSEKLAVAFGLMETTSGVGAPPILVMKNLRICGDCHNAIKFMSKIAVREITRSLF</sequence>
<comment type="caution">
    <text evidence="4">The sequence shown here is derived from an EMBL/GenBank/DDBJ whole genome shotgun (WGS) entry which is preliminary data.</text>
</comment>
<dbReference type="EMBL" id="JBBWWQ010000004">
    <property type="protein sequence ID" value="KAK8948386.1"/>
    <property type="molecule type" value="Genomic_DNA"/>
</dbReference>
<dbReference type="Pfam" id="PF14432">
    <property type="entry name" value="DYW_deaminase"/>
    <property type="match status" value="1"/>
</dbReference>
<dbReference type="Gene3D" id="1.25.40.10">
    <property type="entry name" value="Tetratricopeptide repeat domain"/>
    <property type="match status" value="3"/>
</dbReference>
<dbReference type="Proteomes" id="UP001418222">
    <property type="component" value="Unassembled WGS sequence"/>
</dbReference>
<evidence type="ECO:0000256" key="1">
    <source>
        <dbReference type="ARBA" id="ARBA00022737"/>
    </source>
</evidence>